<keyword evidence="1" id="KW-1133">Transmembrane helix</keyword>
<dbReference type="SMART" id="SM00740">
    <property type="entry name" value="PASTA"/>
    <property type="match status" value="2"/>
</dbReference>
<name>A0A9D1VR95_9BACT</name>
<comment type="caution">
    <text evidence="3">The sequence shown here is derived from an EMBL/GenBank/DDBJ whole genome shotgun (WGS) entry which is preliminary data.</text>
</comment>
<dbReference type="Proteomes" id="UP000824246">
    <property type="component" value="Unassembled WGS sequence"/>
</dbReference>
<evidence type="ECO:0000256" key="1">
    <source>
        <dbReference type="SAM" id="Phobius"/>
    </source>
</evidence>
<dbReference type="InterPro" id="IPR005543">
    <property type="entry name" value="PASTA_dom"/>
</dbReference>
<organism evidence="3 4">
    <name type="scientific">Candidatus Barnesiella excrementipullorum</name>
    <dbReference type="NCBI Taxonomy" id="2838479"/>
    <lineage>
        <taxon>Bacteria</taxon>
        <taxon>Pseudomonadati</taxon>
        <taxon>Bacteroidota</taxon>
        <taxon>Bacteroidia</taxon>
        <taxon>Bacteroidales</taxon>
        <taxon>Barnesiellaceae</taxon>
        <taxon>Barnesiella</taxon>
    </lineage>
</organism>
<feature type="transmembrane region" description="Helical" evidence="1">
    <location>
        <begin position="12"/>
        <end position="35"/>
    </location>
</feature>
<dbReference type="PROSITE" id="PS51178">
    <property type="entry name" value="PASTA"/>
    <property type="match status" value="2"/>
</dbReference>
<keyword evidence="1" id="KW-0472">Membrane</keyword>
<evidence type="ECO:0000313" key="4">
    <source>
        <dbReference type="Proteomes" id="UP000824246"/>
    </source>
</evidence>
<gene>
    <name evidence="3" type="ORF">H9982_02895</name>
</gene>
<dbReference type="Gene3D" id="3.30.10.20">
    <property type="match status" value="2"/>
</dbReference>
<protein>
    <submittedName>
        <fullName evidence="3">PASTA domain-containing protein</fullName>
    </submittedName>
</protein>
<reference evidence="3" key="1">
    <citation type="journal article" date="2021" name="PeerJ">
        <title>Extensive microbial diversity within the chicken gut microbiome revealed by metagenomics and culture.</title>
        <authorList>
            <person name="Gilroy R."/>
            <person name="Ravi A."/>
            <person name="Getino M."/>
            <person name="Pursley I."/>
            <person name="Horton D.L."/>
            <person name="Alikhan N.F."/>
            <person name="Baker D."/>
            <person name="Gharbi K."/>
            <person name="Hall N."/>
            <person name="Watson M."/>
            <person name="Adriaenssens E.M."/>
            <person name="Foster-Nyarko E."/>
            <person name="Jarju S."/>
            <person name="Secka A."/>
            <person name="Antonio M."/>
            <person name="Oren A."/>
            <person name="Chaudhuri R.R."/>
            <person name="La Ragione R."/>
            <person name="Hildebrand F."/>
            <person name="Pallen M.J."/>
        </authorList>
    </citation>
    <scope>NUCLEOTIDE SEQUENCE</scope>
    <source>
        <strain evidence="3">ChiHjej12B11-16260</strain>
    </source>
</reference>
<dbReference type="AlphaFoldDB" id="A0A9D1VR95"/>
<sequence length="206" mass="22732">MSKILAFFKQHPIIATLLEIMVVAVILCTILIFWLDSYTRHGTATIVPSVRYLTVAEASDILSRKGFRCEVIDSLFNDRVAPGVVVEQTPDAESRVKEGRIIYLTINAFSPKKVTMPSLIDGSARQAQAILRALGFDNVRIEYEPSPYKDLVLDVLCNGRQVESGEKIPMTSRITLIVGMGDMPADSLSSETAAADSLIIDQSWIE</sequence>
<keyword evidence="1" id="KW-0812">Transmembrane</keyword>
<feature type="domain" description="PASTA" evidence="2">
    <location>
        <begin position="42"/>
        <end position="108"/>
    </location>
</feature>
<feature type="domain" description="PASTA" evidence="2">
    <location>
        <begin position="110"/>
        <end position="180"/>
    </location>
</feature>
<dbReference type="Pfam" id="PF03793">
    <property type="entry name" value="PASTA"/>
    <property type="match status" value="1"/>
</dbReference>
<evidence type="ECO:0000259" key="2">
    <source>
        <dbReference type="PROSITE" id="PS51178"/>
    </source>
</evidence>
<reference evidence="3" key="2">
    <citation type="submission" date="2021-04" db="EMBL/GenBank/DDBJ databases">
        <authorList>
            <person name="Gilroy R."/>
        </authorList>
    </citation>
    <scope>NUCLEOTIDE SEQUENCE</scope>
    <source>
        <strain evidence="3">ChiHjej12B11-16260</strain>
    </source>
</reference>
<dbReference type="CDD" id="cd06577">
    <property type="entry name" value="PASTA_pknB"/>
    <property type="match status" value="2"/>
</dbReference>
<dbReference type="EMBL" id="DXFB01000079">
    <property type="protein sequence ID" value="HIX45148.1"/>
    <property type="molecule type" value="Genomic_DNA"/>
</dbReference>
<evidence type="ECO:0000313" key="3">
    <source>
        <dbReference type="EMBL" id="HIX45148.1"/>
    </source>
</evidence>
<accession>A0A9D1VR95</accession>
<proteinExistence type="predicted"/>